<comment type="caution">
    <text evidence="3">The sequence shown here is derived from an EMBL/GenBank/DDBJ whole genome shotgun (WGS) entry which is preliminary data.</text>
</comment>
<gene>
    <name evidence="3" type="ORF">ACFOES_06685</name>
</gene>
<keyword evidence="4" id="KW-1185">Reference proteome</keyword>
<reference evidence="4" key="1">
    <citation type="journal article" date="2019" name="Int. J. Syst. Evol. Microbiol.">
        <title>The Global Catalogue of Microorganisms (GCM) 10K type strain sequencing project: providing services to taxonomists for standard genome sequencing and annotation.</title>
        <authorList>
            <consortium name="The Broad Institute Genomics Platform"/>
            <consortium name="The Broad Institute Genome Sequencing Center for Infectious Disease"/>
            <person name="Wu L."/>
            <person name="Ma J."/>
        </authorList>
    </citation>
    <scope>NUCLEOTIDE SEQUENCE [LARGE SCALE GENOMIC DNA]</scope>
    <source>
        <strain evidence="4">KCTC 62192</strain>
    </source>
</reference>
<dbReference type="PANTHER" id="PTHR14239">
    <property type="entry name" value="DUDULIN-RELATED"/>
    <property type="match status" value="1"/>
</dbReference>
<feature type="domain" description="Pyrroline-5-carboxylate reductase catalytic N-terminal" evidence="2">
    <location>
        <begin position="2"/>
        <end position="89"/>
    </location>
</feature>
<evidence type="ECO:0000313" key="4">
    <source>
        <dbReference type="Proteomes" id="UP001595443"/>
    </source>
</evidence>
<dbReference type="InterPro" id="IPR028939">
    <property type="entry name" value="P5C_Rdtase_cat_N"/>
</dbReference>
<dbReference type="EMBL" id="JBHRSK010000004">
    <property type="protein sequence ID" value="MFC2967773.1"/>
    <property type="molecule type" value="Genomic_DNA"/>
</dbReference>
<dbReference type="PANTHER" id="PTHR14239:SF10">
    <property type="entry name" value="REDUCTASE"/>
    <property type="match status" value="1"/>
</dbReference>
<dbReference type="RefSeq" id="WP_377832421.1">
    <property type="nucleotide sequence ID" value="NZ_JBHRSK010000004.1"/>
</dbReference>
<keyword evidence="1" id="KW-0560">Oxidoreductase</keyword>
<dbReference type="Proteomes" id="UP001595443">
    <property type="component" value="Unassembled WGS sequence"/>
</dbReference>
<sequence length="212" mass="21996">MKIGILGSGRMGAGLGRLWAACGHEVTFACSRSPAKLARLAQETGGAPGTVAEAVAGAEALLLAVHWSRVAEVLAQAGEMAGQVVLNCCVPLDETDTDLVVGATSSGAEELARMRPRARWVSCFNTSPSESLAPVFANKGRGEAPQLLLCGDDAGARAVAGDLIRDIGFEPLEAGALRTARFIEPFAMVTAELAYGQPGGPALTYRFEKLRG</sequence>
<evidence type="ECO:0000259" key="2">
    <source>
        <dbReference type="Pfam" id="PF03807"/>
    </source>
</evidence>
<protein>
    <submittedName>
        <fullName evidence="3">NADPH-dependent F420 reductase</fullName>
    </submittedName>
</protein>
<name>A0ABV7AFQ2_9RHOB</name>
<dbReference type="Pfam" id="PF03807">
    <property type="entry name" value="F420_oxidored"/>
    <property type="match status" value="1"/>
</dbReference>
<evidence type="ECO:0000313" key="3">
    <source>
        <dbReference type="EMBL" id="MFC2967773.1"/>
    </source>
</evidence>
<dbReference type="SUPFAM" id="SSF51735">
    <property type="entry name" value="NAD(P)-binding Rossmann-fold domains"/>
    <property type="match status" value="1"/>
</dbReference>
<organism evidence="3 4">
    <name type="scientific">Acidimangrovimonas pyrenivorans</name>
    <dbReference type="NCBI Taxonomy" id="2030798"/>
    <lineage>
        <taxon>Bacteria</taxon>
        <taxon>Pseudomonadati</taxon>
        <taxon>Pseudomonadota</taxon>
        <taxon>Alphaproteobacteria</taxon>
        <taxon>Rhodobacterales</taxon>
        <taxon>Paracoccaceae</taxon>
        <taxon>Acidimangrovimonas</taxon>
    </lineage>
</organism>
<dbReference type="InterPro" id="IPR051267">
    <property type="entry name" value="STEAP_metalloreductase"/>
</dbReference>
<evidence type="ECO:0000256" key="1">
    <source>
        <dbReference type="ARBA" id="ARBA00023002"/>
    </source>
</evidence>
<dbReference type="Gene3D" id="3.40.50.720">
    <property type="entry name" value="NAD(P)-binding Rossmann-like Domain"/>
    <property type="match status" value="1"/>
</dbReference>
<dbReference type="InterPro" id="IPR036291">
    <property type="entry name" value="NAD(P)-bd_dom_sf"/>
</dbReference>
<proteinExistence type="predicted"/>
<accession>A0ABV7AFQ2</accession>